<dbReference type="GO" id="GO:0005829">
    <property type="term" value="C:cytosol"/>
    <property type="evidence" value="ECO:0007669"/>
    <property type="project" value="TreeGrafter"/>
</dbReference>
<dbReference type="EMBL" id="BMEV01000029">
    <property type="protein sequence ID" value="GFZ76578.1"/>
    <property type="molecule type" value="Genomic_DNA"/>
</dbReference>
<feature type="binding site" evidence="13">
    <location>
        <begin position="8"/>
        <end position="13"/>
    </location>
    <ligand>
        <name>NAD(+)</name>
        <dbReference type="ChEBI" id="CHEBI:57540"/>
    </ligand>
</feature>
<evidence type="ECO:0000256" key="10">
    <source>
        <dbReference type="ARBA" id="ARBA00038983"/>
    </source>
</evidence>
<dbReference type="CDD" id="cd02274">
    <property type="entry name" value="DHDPR_N"/>
    <property type="match status" value="1"/>
</dbReference>
<feature type="binding site" evidence="13">
    <location>
        <begin position="97"/>
        <end position="99"/>
    </location>
    <ligand>
        <name>NAD(+)</name>
        <dbReference type="ChEBI" id="CHEBI:57540"/>
    </ligand>
</feature>
<comment type="subunit">
    <text evidence="13">Homotetramer.</text>
</comment>
<dbReference type="Gene3D" id="3.40.50.720">
    <property type="entry name" value="NAD(P)-binding Rossmann-like Domain"/>
    <property type="match status" value="1"/>
</dbReference>
<dbReference type="EC" id="1.17.1.8" evidence="10 13"/>
<evidence type="ECO:0000256" key="13">
    <source>
        <dbReference type="HAMAP-Rule" id="MF_00102"/>
    </source>
</evidence>
<comment type="catalytic activity">
    <reaction evidence="11 13">
        <text>(S)-2,3,4,5-tetrahydrodipicolinate + NADP(+) + H2O = (2S,4S)-4-hydroxy-2,3,4,5-tetrahydrodipicolinate + NADPH + H(+)</text>
        <dbReference type="Rhea" id="RHEA:35331"/>
        <dbReference type="ChEBI" id="CHEBI:15377"/>
        <dbReference type="ChEBI" id="CHEBI:15378"/>
        <dbReference type="ChEBI" id="CHEBI:16845"/>
        <dbReference type="ChEBI" id="CHEBI:57783"/>
        <dbReference type="ChEBI" id="CHEBI:58349"/>
        <dbReference type="ChEBI" id="CHEBI:67139"/>
        <dbReference type="EC" id="1.17.1.8"/>
    </reaction>
</comment>
<dbReference type="InterPro" id="IPR022664">
    <property type="entry name" value="DapB_N_CS"/>
</dbReference>
<comment type="similarity">
    <text evidence="1 13">Belongs to the DapB family.</text>
</comment>
<keyword evidence="5 13" id="KW-0220">Diaminopimelate biosynthesis</keyword>
<evidence type="ECO:0000256" key="5">
    <source>
        <dbReference type="ARBA" id="ARBA00022915"/>
    </source>
</evidence>
<evidence type="ECO:0000256" key="12">
    <source>
        <dbReference type="ARBA" id="ARBA00049396"/>
    </source>
</evidence>
<evidence type="ECO:0000256" key="3">
    <source>
        <dbReference type="ARBA" id="ARBA00022605"/>
    </source>
</evidence>
<evidence type="ECO:0000256" key="11">
    <source>
        <dbReference type="ARBA" id="ARBA00049080"/>
    </source>
</evidence>
<feature type="active site" description="Proton donor" evidence="13">
    <location>
        <position position="157"/>
    </location>
</feature>
<evidence type="ECO:0000313" key="16">
    <source>
        <dbReference type="EMBL" id="GFZ76578.1"/>
    </source>
</evidence>
<evidence type="ECO:0000256" key="6">
    <source>
        <dbReference type="ARBA" id="ARBA00023002"/>
    </source>
</evidence>
<dbReference type="SUPFAM" id="SSF51735">
    <property type="entry name" value="NAD(P)-binding Rossmann-fold domains"/>
    <property type="match status" value="1"/>
</dbReference>
<dbReference type="Gene3D" id="3.30.360.10">
    <property type="entry name" value="Dihydrodipicolinate Reductase, domain 2"/>
    <property type="match status" value="1"/>
</dbReference>
<comment type="caution">
    <text evidence="13">Was originally thought to be a dihydrodipicolinate reductase (DHDPR), catalyzing the conversion of dihydrodipicolinate to tetrahydrodipicolinate. However, it was shown in E.coli that the substrate of the enzymatic reaction is not dihydrodipicolinate (DHDP) but in fact (2S,4S)-4-hydroxy-2,3,4,5-tetrahydrodipicolinic acid (HTPA), the product released by the DapA-catalyzed reaction.</text>
</comment>
<dbReference type="GO" id="GO:0016726">
    <property type="term" value="F:oxidoreductase activity, acting on CH or CH2 groups, NAD or NADP as acceptor"/>
    <property type="evidence" value="ECO:0007669"/>
    <property type="project" value="UniProtKB-UniRule"/>
</dbReference>
<proteinExistence type="inferred from homology"/>
<evidence type="ECO:0000256" key="7">
    <source>
        <dbReference type="ARBA" id="ARBA00023027"/>
    </source>
</evidence>
<dbReference type="InterPro" id="IPR023940">
    <property type="entry name" value="DHDPR_bac"/>
</dbReference>
<name>A0A8J2TNJ8_9BACI</name>
<feature type="domain" description="Dihydrodipicolinate reductase N-terminal" evidence="14">
    <location>
        <begin position="2"/>
        <end position="126"/>
    </location>
</feature>
<keyword evidence="7 13" id="KW-0520">NAD</keyword>
<feature type="binding site" evidence="13">
    <location>
        <begin position="123"/>
        <end position="126"/>
    </location>
    <ligand>
        <name>NAD(+)</name>
        <dbReference type="ChEBI" id="CHEBI:57540"/>
    </ligand>
</feature>
<keyword evidence="2 13" id="KW-0963">Cytoplasm</keyword>
<dbReference type="Proteomes" id="UP000602050">
    <property type="component" value="Unassembled WGS sequence"/>
</dbReference>
<dbReference type="FunFam" id="3.30.360.10:FF:000009">
    <property type="entry name" value="4-hydroxy-tetrahydrodipicolinate reductase"/>
    <property type="match status" value="1"/>
</dbReference>
<accession>A0A8J2TNJ8</accession>
<sequence>MINIVVSGPRGKMGAEAIKMIANEEEFSLLACVDRINNGKLLKDLPGMPDLAVPIFTDIHECFESVKPDVLIDLTIPEAGFKNTMAALQHGVRPVVGTSGIAREQLEEIKSLANEKKIGTIIAPNFAIGAVLMMKFSQIAAKYLPDVEIIEMHHDNKRDAPSGTAVKTAELIRETRMYKQQGHPEEKEVFPGARGADWDGLRIHSVRLPGLVAHQEVIFGGAGQTLTIRHDSLDRKSFMHGVKLSVFKVMELDHYVYGLENIIQI</sequence>
<comment type="function">
    <text evidence="13">Catalyzes the conversion of 4-hydroxy-tetrahydrodipicolinate (HTPA) to tetrahydrodipicolinate.</text>
</comment>
<protein>
    <recommendedName>
        <fullName evidence="10 13">4-hydroxy-tetrahydrodipicolinate reductase</fullName>
        <shortName evidence="13">HTPA reductase</shortName>
        <ecNumber evidence="10 13">1.17.1.8</ecNumber>
    </recommendedName>
</protein>
<dbReference type="AlphaFoldDB" id="A0A8J2TNJ8"/>
<comment type="caution">
    <text evidence="13">Lacks conserved residue(s) required for the propagation of feature annotation.</text>
</comment>
<dbReference type="GO" id="GO:0051287">
    <property type="term" value="F:NAD binding"/>
    <property type="evidence" value="ECO:0007669"/>
    <property type="project" value="UniProtKB-UniRule"/>
</dbReference>
<evidence type="ECO:0000259" key="14">
    <source>
        <dbReference type="Pfam" id="PF01113"/>
    </source>
</evidence>
<dbReference type="GO" id="GO:0008839">
    <property type="term" value="F:4-hydroxy-tetrahydrodipicolinate reductase"/>
    <property type="evidence" value="ECO:0007669"/>
    <property type="project" value="UniProtKB-UniRule"/>
</dbReference>
<keyword evidence="17" id="KW-1185">Reference proteome</keyword>
<dbReference type="NCBIfam" id="TIGR00036">
    <property type="entry name" value="dapB"/>
    <property type="match status" value="1"/>
</dbReference>
<feature type="domain" description="Dihydrodipicolinate reductase C-terminal" evidence="15">
    <location>
        <begin position="129"/>
        <end position="262"/>
    </location>
</feature>
<dbReference type="GO" id="GO:0009089">
    <property type="term" value="P:lysine biosynthetic process via diaminopimelate"/>
    <property type="evidence" value="ECO:0007669"/>
    <property type="project" value="UniProtKB-UniRule"/>
</dbReference>
<keyword evidence="4 13" id="KW-0521">NADP</keyword>
<feature type="binding site" evidence="13">
    <location>
        <begin position="163"/>
        <end position="164"/>
    </location>
    <ligand>
        <name>(S)-2,3,4,5-tetrahydrodipicolinate</name>
        <dbReference type="ChEBI" id="CHEBI:16845"/>
    </ligand>
</feature>
<dbReference type="GO" id="GO:0050661">
    <property type="term" value="F:NADP binding"/>
    <property type="evidence" value="ECO:0007669"/>
    <property type="project" value="UniProtKB-UniRule"/>
</dbReference>
<gene>
    <name evidence="13 16" type="primary">dapB</name>
    <name evidence="16" type="ORF">GCM10010978_17940</name>
</gene>
<dbReference type="PROSITE" id="PS01298">
    <property type="entry name" value="DAPB"/>
    <property type="match status" value="1"/>
</dbReference>
<evidence type="ECO:0000256" key="2">
    <source>
        <dbReference type="ARBA" id="ARBA00022490"/>
    </source>
</evidence>
<evidence type="ECO:0000259" key="15">
    <source>
        <dbReference type="Pfam" id="PF05173"/>
    </source>
</evidence>
<dbReference type="InterPro" id="IPR036291">
    <property type="entry name" value="NAD(P)-bd_dom_sf"/>
</dbReference>
<reference evidence="16" key="1">
    <citation type="journal article" date="2014" name="Int. J. Syst. Evol. Microbiol.">
        <title>Complete genome sequence of Corynebacterium casei LMG S-19264T (=DSM 44701T), isolated from a smear-ripened cheese.</title>
        <authorList>
            <consortium name="US DOE Joint Genome Institute (JGI-PGF)"/>
            <person name="Walter F."/>
            <person name="Albersmeier A."/>
            <person name="Kalinowski J."/>
            <person name="Ruckert C."/>
        </authorList>
    </citation>
    <scope>NUCLEOTIDE SEQUENCE</scope>
    <source>
        <strain evidence="16">CGMCC 1.12360</strain>
    </source>
</reference>
<feature type="binding site" evidence="13">
    <location>
        <position position="154"/>
    </location>
    <ligand>
        <name>(S)-2,3,4,5-tetrahydrodipicolinate</name>
        <dbReference type="ChEBI" id="CHEBI:16845"/>
    </ligand>
</feature>
<dbReference type="PANTHER" id="PTHR20836">
    <property type="entry name" value="DIHYDRODIPICOLINATE REDUCTASE"/>
    <property type="match status" value="1"/>
</dbReference>
<keyword evidence="3 13" id="KW-0028">Amino-acid biosynthesis</keyword>
<evidence type="ECO:0000256" key="1">
    <source>
        <dbReference type="ARBA" id="ARBA00006642"/>
    </source>
</evidence>
<dbReference type="PIRSF" id="PIRSF000161">
    <property type="entry name" value="DHPR"/>
    <property type="match status" value="1"/>
</dbReference>
<dbReference type="InterPro" id="IPR000846">
    <property type="entry name" value="DapB_N"/>
</dbReference>
<evidence type="ECO:0000256" key="9">
    <source>
        <dbReference type="ARBA" id="ARBA00037922"/>
    </source>
</evidence>
<comment type="caution">
    <text evidence="16">The sequence shown here is derived from an EMBL/GenBank/DDBJ whole genome shotgun (WGS) entry which is preliminary data.</text>
</comment>
<comment type="subcellular location">
    <subcellularLocation>
        <location evidence="13">Cytoplasm</location>
    </subcellularLocation>
</comment>
<dbReference type="GO" id="GO:0019877">
    <property type="term" value="P:diaminopimelate biosynthetic process"/>
    <property type="evidence" value="ECO:0007669"/>
    <property type="project" value="UniProtKB-UniRule"/>
</dbReference>
<organism evidence="16 17">
    <name type="scientific">Compostibacillus humi</name>
    <dbReference type="NCBI Taxonomy" id="1245525"/>
    <lineage>
        <taxon>Bacteria</taxon>
        <taxon>Bacillati</taxon>
        <taxon>Bacillota</taxon>
        <taxon>Bacilli</taxon>
        <taxon>Bacillales</taxon>
        <taxon>Bacillaceae</taxon>
        <taxon>Compostibacillus</taxon>
    </lineage>
</organism>
<keyword evidence="6 13" id="KW-0560">Oxidoreductase</keyword>
<comment type="pathway">
    <text evidence="9 13">Amino-acid biosynthesis; L-lysine biosynthesis via DAP pathway; (S)-tetrahydrodipicolinate from L-aspartate: step 4/4.</text>
</comment>
<feature type="active site" description="Proton donor/acceptor" evidence="13">
    <location>
        <position position="153"/>
    </location>
</feature>
<dbReference type="UniPathway" id="UPA00034">
    <property type="reaction ID" value="UER00018"/>
</dbReference>
<keyword evidence="8 13" id="KW-0457">Lysine biosynthesis</keyword>
<dbReference type="PANTHER" id="PTHR20836:SF0">
    <property type="entry name" value="4-HYDROXY-TETRAHYDRODIPICOLINATE REDUCTASE 1, CHLOROPLASTIC-RELATED"/>
    <property type="match status" value="1"/>
</dbReference>
<comment type="catalytic activity">
    <reaction evidence="12 13">
        <text>(S)-2,3,4,5-tetrahydrodipicolinate + NAD(+) + H2O = (2S,4S)-4-hydroxy-2,3,4,5-tetrahydrodipicolinate + NADH + H(+)</text>
        <dbReference type="Rhea" id="RHEA:35323"/>
        <dbReference type="ChEBI" id="CHEBI:15377"/>
        <dbReference type="ChEBI" id="CHEBI:15378"/>
        <dbReference type="ChEBI" id="CHEBI:16845"/>
        <dbReference type="ChEBI" id="CHEBI:57540"/>
        <dbReference type="ChEBI" id="CHEBI:57945"/>
        <dbReference type="ChEBI" id="CHEBI:67139"/>
        <dbReference type="EC" id="1.17.1.8"/>
    </reaction>
</comment>
<dbReference type="InterPro" id="IPR022663">
    <property type="entry name" value="DapB_C"/>
</dbReference>
<evidence type="ECO:0000256" key="4">
    <source>
        <dbReference type="ARBA" id="ARBA00022857"/>
    </source>
</evidence>
<dbReference type="HAMAP" id="MF_00102">
    <property type="entry name" value="DapB"/>
    <property type="match status" value="1"/>
</dbReference>
<dbReference type="Pfam" id="PF05173">
    <property type="entry name" value="DapB_C"/>
    <property type="match status" value="1"/>
</dbReference>
<evidence type="ECO:0000256" key="8">
    <source>
        <dbReference type="ARBA" id="ARBA00023154"/>
    </source>
</evidence>
<evidence type="ECO:0000313" key="17">
    <source>
        <dbReference type="Proteomes" id="UP000602050"/>
    </source>
</evidence>
<dbReference type="SUPFAM" id="SSF55347">
    <property type="entry name" value="Glyceraldehyde-3-phosphate dehydrogenase-like, C-terminal domain"/>
    <property type="match status" value="1"/>
</dbReference>
<dbReference type="Pfam" id="PF01113">
    <property type="entry name" value="DapB_N"/>
    <property type="match status" value="1"/>
</dbReference>
<reference evidence="16" key="2">
    <citation type="submission" date="2020-09" db="EMBL/GenBank/DDBJ databases">
        <authorList>
            <person name="Sun Q."/>
            <person name="Zhou Y."/>
        </authorList>
    </citation>
    <scope>NUCLEOTIDE SEQUENCE</scope>
    <source>
        <strain evidence="16">CGMCC 1.12360</strain>
    </source>
</reference>